<keyword evidence="4" id="KW-1185">Reference proteome</keyword>
<dbReference type="PROSITE" id="PS51740">
    <property type="entry name" value="SPOVT_ABRB"/>
    <property type="match status" value="1"/>
</dbReference>
<reference evidence="3 4" key="1">
    <citation type="journal article" date="2019" name="Int. J. Syst. Evol. Microbiol.">
        <title>The Global Catalogue of Microorganisms (GCM) 10K type strain sequencing project: providing services to taxonomists for standard genome sequencing and annotation.</title>
        <authorList>
            <consortium name="The Broad Institute Genomics Platform"/>
            <consortium name="The Broad Institute Genome Sequencing Center for Infectious Disease"/>
            <person name="Wu L."/>
            <person name="Ma J."/>
        </authorList>
    </citation>
    <scope>NUCLEOTIDE SEQUENCE [LARGE SCALE GENOMIC DNA]</scope>
    <source>
        <strain evidence="3 4">CGMCC 1.12125</strain>
    </source>
</reference>
<evidence type="ECO:0000313" key="4">
    <source>
        <dbReference type="Proteomes" id="UP001597119"/>
    </source>
</evidence>
<dbReference type="PANTHER" id="PTHR34860:SF7">
    <property type="entry name" value="TRANSCRIPTION REGULATOR, SPOVT_ABRB FAMILY"/>
    <property type="match status" value="1"/>
</dbReference>
<feature type="region of interest" description="Disordered" evidence="1">
    <location>
        <begin position="1"/>
        <end position="26"/>
    </location>
</feature>
<sequence length="102" mass="11576">MSKSESEKVVSVSSRGQATIPKEFREHLGIDTPGRVKFVQTEEGEIVVRPIQSVTDLRGVLEGKTDEQDRSAVERLRDERKQDKASEEKLRQRYGSDDEDDA</sequence>
<dbReference type="GO" id="GO:0003677">
    <property type="term" value="F:DNA binding"/>
    <property type="evidence" value="ECO:0007669"/>
    <property type="project" value="UniProtKB-KW"/>
</dbReference>
<dbReference type="InterPro" id="IPR037914">
    <property type="entry name" value="SpoVT-AbrB_sf"/>
</dbReference>
<dbReference type="SUPFAM" id="SSF89447">
    <property type="entry name" value="AbrB/MazE/MraZ-like"/>
    <property type="match status" value="1"/>
</dbReference>
<evidence type="ECO:0000259" key="2">
    <source>
        <dbReference type="PROSITE" id="PS51740"/>
    </source>
</evidence>
<dbReference type="Pfam" id="PF04014">
    <property type="entry name" value="MazE_antitoxin"/>
    <property type="match status" value="1"/>
</dbReference>
<dbReference type="Proteomes" id="UP001597119">
    <property type="component" value="Unassembled WGS sequence"/>
</dbReference>
<protein>
    <submittedName>
        <fullName evidence="3">AbrB/MazE/SpoVT family DNA-binding domain-containing protein</fullName>
    </submittedName>
</protein>
<feature type="domain" description="SpoVT-AbrB" evidence="2">
    <location>
        <begin position="7"/>
        <end position="53"/>
    </location>
</feature>
<organism evidence="3 4">
    <name type="scientific">Halorientalis brevis</name>
    <dbReference type="NCBI Taxonomy" id="1126241"/>
    <lineage>
        <taxon>Archaea</taxon>
        <taxon>Methanobacteriati</taxon>
        <taxon>Methanobacteriota</taxon>
        <taxon>Stenosarchaea group</taxon>
        <taxon>Halobacteria</taxon>
        <taxon>Halobacteriales</taxon>
        <taxon>Haloarculaceae</taxon>
        <taxon>Halorientalis</taxon>
    </lineage>
</organism>
<dbReference type="InterPro" id="IPR052975">
    <property type="entry name" value="Repressor-like_regulatory"/>
</dbReference>
<dbReference type="EMBL" id="JBHUDJ010000009">
    <property type="protein sequence ID" value="MFD1588177.1"/>
    <property type="molecule type" value="Genomic_DNA"/>
</dbReference>
<accession>A0ABD6CG24</accession>
<dbReference type="Gene3D" id="2.10.260.10">
    <property type="match status" value="1"/>
</dbReference>
<comment type="caution">
    <text evidence="3">The sequence shown here is derived from an EMBL/GenBank/DDBJ whole genome shotgun (WGS) entry which is preliminary data.</text>
</comment>
<dbReference type="SMART" id="SM00966">
    <property type="entry name" value="SpoVT_AbrB"/>
    <property type="match status" value="1"/>
</dbReference>
<dbReference type="InterPro" id="IPR007159">
    <property type="entry name" value="SpoVT-AbrB_dom"/>
</dbReference>
<proteinExistence type="predicted"/>
<evidence type="ECO:0000313" key="3">
    <source>
        <dbReference type="EMBL" id="MFD1588177.1"/>
    </source>
</evidence>
<feature type="compositionally biased region" description="Basic and acidic residues" evidence="1">
    <location>
        <begin position="60"/>
        <end position="96"/>
    </location>
</feature>
<dbReference type="RefSeq" id="WP_282594425.1">
    <property type="nucleotide sequence ID" value="NZ_JALLGV010000011.1"/>
</dbReference>
<gene>
    <name evidence="3" type="ORF">ACFR9U_14440</name>
</gene>
<keyword evidence="3" id="KW-0238">DNA-binding</keyword>
<name>A0ABD6CG24_9EURY</name>
<dbReference type="NCBIfam" id="TIGR01439">
    <property type="entry name" value="lp_hng_hel_AbrB"/>
    <property type="match status" value="1"/>
</dbReference>
<feature type="region of interest" description="Disordered" evidence="1">
    <location>
        <begin position="60"/>
        <end position="102"/>
    </location>
</feature>
<dbReference type="PANTHER" id="PTHR34860">
    <property type="entry name" value="REPRESSOR-LIKE PROTEIN SSO7C3"/>
    <property type="match status" value="1"/>
</dbReference>
<dbReference type="AlphaFoldDB" id="A0ABD6CG24"/>
<evidence type="ECO:0000256" key="1">
    <source>
        <dbReference type="SAM" id="MobiDB-lite"/>
    </source>
</evidence>